<dbReference type="Proteomes" id="UP000198751">
    <property type="component" value="Chromosome I"/>
</dbReference>
<dbReference type="RefSeq" id="WP_091718577.1">
    <property type="nucleotide sequence ID" value="NZ_CAUQLD010000011.1"/>
</dbReference>
<dbReference type="EMBL" id="LT629779">
    <property type="protein sequence ID" value="SDS95679.1"/>
    <property type="molecule type" value="Genomic_DNA"/>
</dbReference>
<dbReference type="PANTHER" id="PTHR22893">
    <property type="entry name" value="NADH OXIDOREDUCTASE-RELATED"/>
    <property type="match status" value="1"/>
</dbReference>
<dbReference type="FunFam" id="3.20.20.70:FF:000059">
    <property type="entry name" value="N-ethylmaleimide reductase, FMN-linked"/>
    <property type="match status" value="1"/>
</dbReference>
<dbReference type="OrthoDB" id="3169239at2"/>
<dbReference type="InterPro" id="IPR013785">
    <property type="entry name" value="Aldolase_TIM"/>
</dbReference>
<organism evidence="5 6">
    <name type="scientific">Pseudarthrobacter equi</name>
    <dbReference type="NCBI Taxonomy" id="728066"/>
    <lineage>
        <taxon>Bacteria</taxon>
        <taxon>Bacillati</taxon>
        <taxon>Actinomycetota</taxon>
        <taxon>Actinomycetes</taxon>
        <taxon>Micrococcales</taxon>
        <taxon>Micrococcaceae</taxon>
        <taxon>Pseudarthrobacter</taxon>
    </lineage>
</organism>
<feature type="domain" description="NADH:flavin oxidoreductase/NADH oxidase N-terminal" evidence="4">
    <location>
        <begin position="2"/>
        <end position="333"/>
    </location>
</feature>
<evidence type="ECO:0000313" key="5">
    <source>
        <dbReference type="EMBL" id="SDS95679.1"/>
    </source>
</evidence>
<accession>A0A1H1WHM5</accession>
<comment type="similarity">
    <text evidence="2">Belongs to the NADH:flavin oxidoreductase/NADH oxidase family.</text>
</comment>
<evidence type="ECO:0000256" key="1">
    <source>
        <dbReference type="ARBA" id="ARBA00001917"/>
    </source>
</evidence>
<evidence type="ECO:0000259" key="4">
    <source>
        <dbReference type="Pfam" id="PF00724"/>
    </source>
</evidence>
<gene>
    <name evidence="5" type="ORF">SAMN04489743_1306</name>
</gene>
<reference evidence="6" key="1">
    <citation type="submission" date="2016-10" db="EMBL/GenBank/DDBJ databases">
        <authorList>
            <person name="Varghese N."/>
            <person name="Submissions S."/>
        </authorList>
    </citation>
    <scope>NUCLEOTIDE SEQUENCE [LARGE SCALE GENOMIC DNA]</scope>
    <source>
        <strain evidence="6">IMMIB L-1606</strain>
    </source>
</reference>
<evidence type="ECO:0000256" key="2">
    <source>
        <dbReference type="ARBA" id="ARBA00005979"/>
    </source>
</evidence>
<dbReference type="CDD" id="cd02933">
    <property type="entry name" value="OYE_like_FMN"/>
    <property type="match status" value="1"/>
</dbReference>
<evidence type="ECO:0000256" key="3">
    <source>
        <dbReference type="ARBA" id="ARBA00023002"/>
    </source>
</evidence>
<dbReference type="Gene3D" id="3.20.20.70">
    <property type="entry name" value="Aldolase class I"/>
    <property type="match status" value="1"/>
</dbReference>
<dbReference type="Pfam" id="PF00724">
    <property type="entry name" value="Oxidored_FMN"/>
    <property type="match status" value="1"/>
</dbReference>
<dbReference type="InterPro" id="IPR001155">
    <property type="entry name" value="OxRdtase_FMN_N"/>
</dbReference>
<dbReference type="PANTHER" id="PTHR22893:SF91">
    <property type="entry name" value="NADPH DEHYDROGENASE 2-RELATED"/>
    <property type="match status" value="1"/>
</dbReference>
<dbReference type="GO" id="GO:0016628">
    <property type="term" value="F:oxidoreductase activity, acting on the CH-CH group of donors, NAD or NADP as acceptor"/>
    <property type="evidence" value="ECO:0007669"/>
    <property type="project" value="UniProtKB-ARBA"/>
</dbReference>
<evidence type="ECO:0000313" key="6">
    <source>
        <dbReference type="Proteomes" id="UP000198751"/>
    </source>
</evidence>
<keyword evidence="6" id="KW-1185">Reference proteome</keyword>
<proteinExistence type="inferred from homology"/>
<protein>
    <submittedName>
        <fullName evidence="5">2,4-dienoyl-CoA reductase</fullName>
    </submittedName>
</protein>
<keyword evidence="3" id="KW-0560">Oxidoreductase</keyword>
<dbReference type="GO" id="GO:0005829">
    <property type="term" value="C:cytosol"/>
    <property type="evidence" value="ECO:0007669"/>
    <property type="project" value="TreeGrafter"/>
</dbReference>
<name>A0A1H1WHM5_9MICC</name>
<dbReference type="InterPro" id="IPR045247">
    <property type="entry name" value="Oye-like"/>
</dbReference>
<dbReference type="GO" id="GO:0010181">
    <property type="term" value="F:FMN binding"/>
    <property type="evidence" value="ECO:0007669"/>
    <property type="project" value="InterPro"/>
</dbReference>
<sequence length="359" mass="38203">MLFSTLTLGELELPNRLVMAPLTRVRSGEAGVPGPLVVEHYRQRASLGLIVSEGTHPSAGARSYAGQPGIFNPEQVAGWKKVTDAVHAEGGRMFAQIMHGGRVSHQDITGGAEIVAPSAVAVEGTVHTPAGKQPYPVPRALDTDELPMVIQEFVNASLNAIEAGFDGVELHSANGYLLHEFLAPNSNVRTDSYGGSPENRARFVIETVNAVVAAVGANRVGIRISPEHNVQGIAETDAADVRATYEVLVDSIAPLNLAYLSVLHHEPTGELVQDLRTRFGGPFLVNTGFGVVTTREEAVSLVADGHADAVVVGRPAIANPDLARRWKESLPLNEPDASTFYSTGAEGYTDYPVYQDSNS</sequence>
<comment type="cofactor">
    <cofactor evidence="1">
        <name>FMN</name>
        <dbReference type="ChEBI" id="CHEBI:58210"/>
    </cofactor>
</comment>
<dbReference type="AlphaFoldDB" id="A0A1H1WHM5"/>
<dbReference type="SUPFAM" id="SSF51395">
    <property type="entry name" value="FMN-linked oxidoreductases"/>
    <property type="match status" value="1"/>
</dbReference>